<dbReference type="RefSeq" id="WP_209819799.1">
    <property type="nucleotide sequence ID" value="NZ_JAVDTL010000003.1"/>
</dbReference>
<reference evidence="3 5" key="1">
    <citation type="submission" date="2023-07" db="EMBL/GenBank/DDBJ databases">
        <title>Sorghum-associated microbial communities from plants grown in Nebraska, USA.</title>
        <authorList>
            <person name="Schachtman D."/>
        </authorList>
    </citation>
    <scope>NUCLEOTIDE SEQUENCE</scope>
    <source>
        <strain evidence="4 5">BE105</strain>
        <strain evidence="3">BE69</strain>
    </source>
</reference>
<feature type="signal peptide" evidence="2">
    <location>
        <begin position="1"/>
        <end position="31"/>
    </location>
</feature>
<dbReference type="Proteomes" id="UP001249076">
    <property type="component" value="Unassembled WGS sequence"/>
</dbReference>
<proteinExistence type="inferred from homology"/>
<dbReference type="PANTHER" id="PTHR42928:SF5">
    <property type="entry name" value="BLR1237 PROTEIN"/>
    <property type="match status" value="1"/>
</dbReference>
<dbReference type="EMBL" id="JAVDTS010000004">
    <property type="protein sequence ID" value="MDR6837998.1"/>
    <property type="molecule type" value="Genomic_DNA"/>
</dbReference>
<name>A0AAJ2BWG6_ACIDE</name>
<dbReference type="Proteomes" id="UP001253458">
    <property type="component" value="Unassembled WGS sequence"/>
</dbReference>
<protein>
    <submittedName>
        <fullName evidence="3">Tripartite-type tricarboxylate transporter receptor subunit TctC</fullName>
    </submittedName>
</protein>
<evidence type="ECO:0000313" key="6">
    <source>
        <dbReference type="Proteomes" id="UP001253458"/>
    </source>
</evidence>
<dbReference type="Gene3D" id="3.40.190.10">
    <property type="entry name" value="Periplasmic binding protein-like II"/>
    <property type="match status" value="1"/>
</dbReference>
<dbReference type="EMBL" id="JAVDTL010000003">
    <property type="protein sequence ID" value="MDR6767285.1"/>
    <property type="molecule type" value="Genomic_DNA"/>
</dbReference>
<feature type="chain" id="PRO_5042486925" evidence="2">
    <location>
        <begin position="32"/>
        <end position="335"/>
    </location>
</feature>
<keyword evidence="2" id="KW-0732">Signal</keyword>
<evidence type="ECO:0000313" key="5">
    <source>
        <dbReference type="Proteomes" id="UP001249076"/>
    </source>
</evidence>
<evidence type="ECO:0000256" key="2">
    <source>
        <dbReference type="SAM" id="SignalP"/>
    </source>
</evidence>
<evidence type="ECO:0000313" key="4">
    <source>
        <dbReference type="EMBL" id="MDR6837998.1"/>
    </source>
</evidence>
<keyword evidence="5" id="KW-1185">Reference proteome</keyword>
<dbReference type="Gene3D" id="3.40.190.150">
    <property type="entry name" value="Bordetella uptake gene, domain 1"/>
    <property type="match status" value="1"/>
</dbReference>
<keyword evidence="3" id="KW-0675">Receptor</keyword>
<dbReference type="Pfam" id="PF03401">
    <property type="entry name" value="TctC"/>
    <property type="match status" value="1"/>
</dbReference>
<organism evidence="3 6">
    <name type="scientific">Acidovorax delafieldii</name>
    <name type="common">Pseudomonas delafieldii</name>
    <dbReference type="NCBI Taxonomy" id="47920"/>
    <lineage>
        <taxon>Bacteria</taxon>
        <taxon>Pseudomonadati</taxon>
        <taxon>Pseudomonadota</taxon>
        <taxon>Betaproteobacteria</taxon>
        <taxon>Burkholderiales</taxon>
        <taxon>Comamonadaceae</taxon>
        <taxon>Acidovorax</taxon>
    </lineage>
</organism>
<evidence type="ECO:0000313" key="3">
    <source>
        <dbReference type="EMBL" id="MDR6767285.1"/>
    </source>
</evidence>
<evidence type="ECO:0000256" key="1">
    <source>
        <dbReference type="ARBA" id="ARBA00006987"/>
    </source>
</evidence>
<comment type="caution">
    <text evidence="3">The sequence shown here is derived from an EMBL/GenBank/DDBJ whole genome shotgun (WGS) entry which is preliminary data.</text>
</comment>
<accession>A0AAJ2BWG6</accession>
<dbReference type="PIRSF" id="PIRSF017082">
    <property type="entry name" value="YflP"/>
    <property type="match status" value="1"/>
</dbReference>
<dbReference type="InterPro" id="IPR005064">
    <property type="entry name" value="BUG"/>
</dbReference>
<comment type="similarity">
    <text evidence="1">Belongs to the UPF0065 (bug) family.</text>
</comment>
<dbReference type="InterPro" id="IPR042100">
    <property type="entry name" value="Bug_dom1"/>
</dbReference>
<sequence>MARNFKKNRPLAIVKHALAAIVLVAAGNAFAQSGAAAYPTKPVKLVVGFAAGGPTDVVARAFADHASKALGQPFIIDNKPGAGTVIAAQAVAIAPADGYTLLFGATNHTMIPALYQGRVKFDAMKSFRPLCTVAGSPTVLVVAPNLPVKTLADYQAKARAEPGRVTAGTAGVGSSGHFATEVFARAQGLQLNHVPYKGAAPVVTDLMGGQLDSSFATLGSVLPQIQSGKLRALAVGEPQRSALVPDVPTFAEAGGGNYAADVWYGVLAPAGLPESIAQALERTAADFAKSSSAAEKLRGMGMEAESVCGNAFATRVAREVTTYSQIAKALDLKAD</sequence>
<gene>
    <name evidence="3" type="ORF">J2W88_002560</name>
    <name evidence="4" type="ORF">J2W93_002839</name>
</gene>
<dbReference type="CDD" id="cd07012">
    <property type="entry name" value="PBP2_Bug_TTT"/>
    <property type="match status" value="1"/>
</dbReference>
<dbReference type="SUPFAM" id="SSF53850">
    <property type="entry name" value="Periplasmic binding protein-like II"/>
    <property type="match status" value="1"/>
</dbReference>
<dbReference type="AlphaFoldDB" id="A0AAJ2BWG6"/>
<dbReference type="PANTHER" id="PTHR42928">
    <property type="entry name" value="TRICARBOXYLATE-BINDING PROTEIN"/>
    <property type="match status" value="1"/>
</dbReference>